<accession>A0A0E9PVJ4</accession>
<reference evidence="2" key="2">
    <citation type="journal article" date="2015" name="Fish Shellfish Immunol.">
        <title>Early steps in the European eel (Anguilla anguilla)-Vibrio vulnificus interaction in the gills: Role of the RtxA13 toxin.</title>
        <authorList>
            <person name="Callol A."/>
            <person name="Pajuelo D."/>
            <person name="Ebbesson L."/>
            <person name="Teles M."/>
            <person name="MacKenzie S."/>
            <person name="Amaro C."/>
        </authorList>
    </citation>
    <scope>NUCLEOTIDE SEQUENCE</scope>
</reference>
<organism evidence="2">
    <name type="scientific">Anguilla anguilla</name>
    <name type="common">European freshwater eel</name>
    <name type="synonym">Muraena anguilla</name>
    <dbReference type="NCBI Taxonomy" id="7936"/>
    <lineage>
        <taxon>Eukaryota</taxon>
        <taxon>Metazoa</taxon>
        <taxon>Chordata</taxon>
        <taxon>Craniata</taxon>
        <taxon>Vertebrata</taxon>
        <taxon>Euteleostomi</taxon>
        <taxon>Actinopterygii</taxon>
        <taxon>Neopterygii</taxon>
        <taxon>Teleostei</taxon>
        <taxon>Anguilliformes</taxon>
        <taxon>Anguillidae</taxon>
        <taxon>Anguilla</taxon>
    </lineage>
</organism>
<sequence>MFLADTVDFIITVFGFWALGYLDFFVISRACVSPNHCYL</sequence>
<name>A0A0E9PVJ4_ANGAN</name>
<keyword evidence="1" id="KW-1133">Transmembrane helix</keyword>
<keyword evidence="1" id="KW-0812">Transmembrane</keyword>
<feature type="transmembrane region" description="Helical" evidence="1">
    <location>
        <begin position="6"/>
        <end position="26"/>
    </location>
</feature>
<dbReference type="EMBL" id="GBXM01100457">
    <property type="protein sequence ID" value="JAH08120.1"/>
    <property type="molecule type" value="Transcribed_RNA"/>
</dbReference>
<evidence type="ECO:0000256" key="1">
    <source>
        <dbReference type="SAM" id="Phobius"/>
    </source>
</evidence>
<reference evidence="2" key="1">
    <citation type="submission" date="2014-11" db="EMBL/GenBank/DDBJ databases">
        <authorList>
            <person name="Amaro Gonzalez C."/>
        </authorList>
    </citation>
    <scope>NUCLEOTIDE SEQUENCE</scope>
</reference>
<keyword evidence="1" id="KW-0472">Membrane</keyword>
<proteinExistence type="predicted"/>
<protein>
    <submittedName>
        <fullName evidence="2">Uncharacterized protein</fullName>
    </submittedName>
</protein>
<dbReference type="AlphaFoldDB" id="A0A0E9PVJ4"/>
<evidence type="ECO:0000313" key="2">
    <source>
        <dbReference type="EMBL" id="JAH08120.1"/>
    </source>
</evidence>